<protein>
    <submittedName>
        <fullName evidence="2">GroES-like protein</fullName>
    </submittedName>
</protein>
<dbReference type="Gene3D" id="3.90.180.10">
    <property type="entry name" value="Medium-chain alcohol dehydrogenases, catalytic domain"/>
    <property type="match status" value="1"/>
</dbReference>
<dbReference type="SUPFAM" id="SSF51735">
    <property type="entry name" value="NAD(P)-binding Rossmann-fold domains"/>
    <property type="match status" value="1"/>
</dbReference>
<evidence type="ECO:0000313" key="2">
    <source>
        <dbReference type="EMBL" id="KAJ9156665.1"/>
    </source>
</evidence>
<comment type="caution">
    <text evidence="2">The sequence shown here is derived from an EMBL/GenBank/DDBJ whole genome shotgun (WGS) entry which is preliminary data.</text>
</comment>
<reference evidence="2" key="1">
    <citation type="submission" date="2022-07" db="EMBL/GenBank/DDBJ databases">
        <title>Fungi with potential for degradation of polypropylene.</title>
        <authorList>
            <person name="Gostincar C."/>
        </authorList>
    </citation>
    <scope>NUCLEOTIDE SEQUENCE</scope>
    <source>
        <strain evidence="2">EXF-13308</strain>
    </source>
</reference>
<dbReference type="Gene3D" id="3.40.50.720">
    <property type="entry name" value="NAD(P)-binding Rossmann-like Domain"/>
    <property type="match status" value="1"/>
</dbReference>
<dbReference type="PANTHER" id="PTHR43677">
    <property type="entry name" value="SHORT-CHAIN DEHYDROGENASE/REDUCTASE"/>
    <property type="match status" value="1"/>
</dbReference>
<dbReference type="Pfam" id="PF08240">
    <property type="entry name" value="ADH_N"/>
    <property type="match status" value="1"/>
</dbReference>
<dbReference type="InterPro" id="IPR011032">
    <property type="entry name" value="GroES-like_sf"/>
</dbReference>
<feature type="domain" description="Alcohol dehydrogenase-like N-terminal" evidence="1">
    <location>
        <begin position="35"/>
        <end position="100"/>
    </location>
</feature>
<dbReference type="Proteomes" id="UP001174694">
    <property type="component" value="Unassembled WGS sequence"/>
</dbReference>
<accession>A0AA38S5K7</accession>
<dbReference type="InterPro" id="IPR036291">
    <property type="entry name" value="NAD(P)-bd_dom_sf"/>
</dbReference>
<name>A0AA38S5K7_9PEZI</name>
<dbReference type="GO" id="GO:0016491">
    <property type="term" value="F:oxidoreductase activity"/>
    <property type="evidence" value="ECO:0007669"/>
    <property type="project" value="TreeGrafter"/>
</dbReference>
<organism evidence="2 3">
    <name type="scientific">Pleurostoma richardsiae</name>
    <dbReference type="NCBI Taxonomy" id="41990"/>
    <lineage>
        <taxon>Eukaryota</taxon>
        <taxon>Fungi</taxon>
        <taxon>Dikarya</taxon>
        <taxon>Ascomycota</taxon>
        <taxon>Pezizomycotina</taxon>
        <taxon>Sordariomycetes</taxon>
        <taxon>Sordariomycetidae</taxon>
        <taxon>Calosphaeriales</taxon>
        <taxon>Pleurostomataceae</taxon>
        <taxon>Pleurostoma</taxon>
    </lineage>
</organism>
<dbReference type="SUPFAM" id="SSF50129">
    <property type="entry name" value="GroES-like"/>
    <property type="match status" value="1"/>
</dbReference>
<dbReference type="InterPro" id="IPR051397">
    <property type="entry name" value="Zn-ADH-like_protein"/>
</dbReference>
<keyword evidence="3" id="KW-1185">Reference proteome</keyword>
<proteinExistence type="predicted"/>
<dbReference type="GO" id="GO:0005739">
    <property type="term" value="C:mitochondrion"/>
    <property type="evidence" value="ECO:0007669"/>
    <property type="project" value="TreeGrafter"/>
</dbReference>
<sequence>MSSISLPPTMKALILPEAGKALELQTVPTPVPVHGSVVIKVIASGLNSSMAFQYSRNGTFSFPKDTVPGGRAIGRVASLGPDTTSLEVGQLVLVEPFIRARDNPDDLQILFGLYDGGSPTGRKFTTDNWSKASSAEYCMSPLENTYSLDEKRLCGSPTTGGLGYDPCDLLQLTWQLVAYGGFREIGLQVGETMVVAPATGSYTGAAVQVAVSMGANVIAMSRNMTELNRLLATQPAGRVKIVQNTGNVDADTQALQKHGPIDAFTDITPWNAGDSTHIRSCFMAVKPYGIF</sequence>
<dbReference type="PANTHER" id="PTHR43677:SF4">
    <property type="entry name" value="QUINONE OXIDOREDUCTASE-LIKE PROTEIN 2"/>
    <property type="match status" value="1"/>
</dbReference>
<evidence type="ECO:0000259" key="1">
    <source>
        <dbReference type="Pfam" id="PF08240"/>
    </source>
</evidence>
<evidence type="ECO:0000313" key="3">
    <source>
        <dbReference type="Proteomes" id="UP001174694"/>
    </source>
</evidence>
<dbReference type="AlphaFoldDB" id="A0AA38S5K7"/>
<gene>
    <name evidence="2" type="ORF">NKR23_g1484</name>
</gene>
<dbReference type="EMBL" id="JANBVO010000002">
    <property type="protein sequence ID" value="KAJ9156665.1"/>
    <property type="molecule type" value="Genomic_DNA"/>
</dbReference>
<dbReference type="InterPro" id="IPR013154">
    <property type="entry name" value="ADH-like_N"/>
</dbReference>